<reference evidence="8 9" key="1">
    <citation type="submission" date="2017-11" db="EMBL/GenBank/DDBJ databases">
        <title>Genomic Encyclopedia of Archaeal and Bacterial Type Strains, Phase II (KMG-II): From Individual Species to Whole Genera.</title>
        <authorList>
            <person name="Goeker M."/>
        </authorList>
    </citation>
    <scope>NUCLEOTIDE SEQUENCE [LARGE SCALE GENOMIC DNA]</scope>
    <source>
        <strain evidence="8 9">DSM 22413</strain>
    </source>
</reference>
<dbReference type="InterPro" id="IPR002033">
    <property type="entry name" value="TatC"/>
</dbReference>
<evidence type="ECO:0000313" key="8">
    <source>
        <dbReference type="EMBL" id="PJI85561.1"/>
    </source>
</evidence>
<dbReference type="GO" id="GO:0009977">
    <property type="term" value="F:proton motive force dependent protein transmembrane transporter activity"/>
    <property type="evidence" value="ECO:0007669"/>
    <property type="project" value="TreeGrafter"/>
</dbReference>
<evidence type="ECO:0000256" key="6">
    <source>
        <dbReference type="ARBA" id="ARBA00023136"/>
    </source>
</evidence>
<dbReference type="AlphaFoldDB" id="A0A2M8W3Q8"/>
<feature type="transmembrane region" description="Helical" evidence="7">
    <location>
        <begin position="117"/>
        <end position="139"/>
    </location>
</feature>
<evidence type="ECO:0000256" key="7">
    <source>
        <dbReference type="HAMAP-Rule" id="MF_00902"/>
    </source>
</evidence>
<keyword evidence="3 7" id="KW-0653">Protein transport</keyword>
<comment type="caution">
    <text evidence="8">The sequence shown here is derived from an EMBL/GenBank/DDBJ whole genome shotgun (WGS) entry which is preliminary data.</text>
</comment>
<proteinExistence type="inferred from homology"/>
<keyword evidence="7" id="KW-0813">Transport</keyword>
<dbReference type="PANTHER" id="PTHR30371:SF0">
    <property type="entry name" value="SEC-INDEPENDENT PROTEIN TRANSLOCASE PROTEIN TATC, CHLOROPLASTIC-RELATED"/>
    <property type="match status" value="1"/>
</dbReference>
<dbReference type="EMBL" id="PGTZ01000011">
    <property type="protein sequence ID" value="PJI85561.1"/>
    <property type="molecule type" value="Genomic_DNA"/>
</dbReference>
<dbReference type="GO" id="GO:0065002">
    <property type="term" value="P:intracellular protein transmembrane transport"/>
    <property type="evidence" value="ECO:0007669"/>
    <property type="project" value="TreeGrafter"/>
</dbReference>
<keyword evidence="2 7" id="KW-0812">Transmembrane</keyword>
<evidence type="ECO:0000256" key="3">
    <source>
        <dbReference type="ARBA" id="ARBA00022927"/>
    </source>
</evidence>
<name>A0A2M8W3Q8_9MICO</name>
<evidence type="ECO:0000256" key="4">
    <source>
        <dbReference type="ARBA" id="ARBA00022989"/>
    </source>
</evidence>
<dbReference type="Proteomes" id="UP000231586">
    <property type="component" value="Unassembled WGS sequence"/>
</dbReference>
<evidence type="ECO:0000256" key="5">
    <source>
        <dbReference type="ARBA" id="ARBA00023010"/>
    </source>
</evidence>
<comment type="subcellular location">
    <subcellularLocation>
        <location evidence="7">Cell membrane</location>
        <topology evidence="7">Multi-pass membrane protein</topology>
    </subcellularLocation>
    <subcellularLocation>
        <location evidence="1">Membrane</location>
        <topology evidence="1">Multi-pass membrane protein</topology>
    </subcellularLocation>
</comment>
<accession>A0A2M8W3Q8</accession>
<protein>
    <recommendedName>
        <fullName evidence="7">Sec-independent protein translocase protein TatC</fullName>
    </recommendedName>
</protein>
<evidence type="ECO:0000313" key="9">
    <source>
        <dbReference type="Proteomes" id="UP000231586"/>
    </source>
</evidence>
<keyword evidence="6 7" id="KW-0472">Membrane</keyword>
<gene>
    <name evidence="7" type="primary">tatC</name>
    <name evidence="8" type="ORF">CLV34_2743</name>
</gene>
<dbReference type="HAMAP" id="MF_00902">
    <property type="entry name" value="TatC"/>
    <property type="match status" value="1"/>
</dbReference>
<evidence type="ECO:0000256" key="1">
    <source>
        <dbReference type="ARBA" id="ARBA00004141"/>
    </source>
</evidence>
<organism evidence="8 9">
    <name type="scientific">Luteimicrobium subarcticum</name>
    <dbReference type="NCBI Taxonomy" id="620910"/>
    <lineage>
        <taxon>Bacteria</taxon>
        <taxon>Bacillati</taxon>
        <taxon>Actinomycetota</taxon>
        <taxon>Actinomycetes</taxon>
        <taxon>Micrococcales</taxon>
        <taxon>Luteimicrobium</taxon>
    </lineage>
</organism>
<dbReference type="GO" id="GO:0043953">
    <property type="term" value="P:protein transport by the Tat complex"/>
    <property type="evidence" value="ECO:0007669"/>
    <property type="project" value="UniProtKB-UniRule"/>
</dbReference>
<comment type="function">
    <text evidence="7">Part of the twin-arginine translocation (Tat) system that transports large folded proteins containing a characteristic twin-arginine motif in their signal peptide across membranes. Together with TatB, TatC is part of a receptor directly interacting with Tat signal peptides.</text>
</comment>
<evidence type="ECO:0000256" key="2">
    <source>
        <dbReference type="ARBA" id="ARBA00022692"/>
    </source>
</evidence>
<feature type="transmembrane region" description="Helical" evidence="7">
    <location>
        <begin position="166"/>
        <end position="190"/>
    </location>
</feature>
<feature type="transmembrane region" description="Helical" evidence="7">
    <location>
        <begin position="197"/>
        <end position="216"/>
    </location>
</feature>
<comment type="subunit">
    <text evidence="7">The Tat system comprises two distinct complexes: a TatABC complex, containing multiple copies of TatA, TatB and TatC subunits, and a separate TatA complex, containing only TatA subunits. Substrates initially bind to the TatABC complex, which probably triggers association of the separate TatA complex to form the active translocon.</text>
</comment>
<sequence length="260" mass="28544">MARTSRQTNPEGRMPLLAHLRELRKRVVLAVLGIVVGAVAGWFCFEPVFEALQRPLLDAAAVAGKDVRLNFTALAGALDMQIKVSLFLGVLLSSPWWLYQLWAFVTPGLTRKERRHAVGFLAAAVPLFAAGAYLAWLLLPRAVTLLTDFVPTGASNIVDAQTYLSFVMRLILAFGLAFVLPVLMVALSYLGLVRARTWLAGWRWAVFVIFLFAAVMTPTPDAFTMILVAIPMCVLYFAAVGVAALRDRRADRAQAERLAA</sequence>
<feature type="transmembrane region" description="Helical" evidence="7">
    <location>
        <begin position="222"/>
        <end position="245"/>
    </location>
</feature>
<keyword evidence="4 7" id="KW-1133">Transmembrane helix</keyword>
<dbReference type="NCBIfam" id="TIGR00945">
    <property type="entry name" value="tatC"/>
    <property type="match status" value="1"/>
</dbReference>
<dbReference type="Pfam" id="PF00902">
    <property type="entry name" value="TatC"/>
    <property type="match status" value="1"/>
</dbReference>
<comment type="similarity">
    <text evidence="7">Belongs to the TatC family.</text>
</comment>
<keyword evidence="5 7" id="KW-0811">Translocation</keyword>
<dbReference type="GO" id="GO:0033281">
    <property type="term" value="C:TAT protein transport complex"/>
    <property type="evidence" value="ECO:0007669"/>
    <property type="project" value="UniProtKB-UniRule"/>
</dbReference>
<feature type="transmembrane region" description="Helical" evidence="7">
    <location>
        <begin position="27"/>
        <end position="49"/>
    </location>
</feature>
<dbReference type="PANTHER" id="PTHR30371">
    <property type="entry name" value="SEC-INDEPENDENT PROTEIN TRANSLOCASE PROTEIN TATC"/>
    <property type="match status" value="1"/>
</dbReference>
<dbReference type="PRINTS" id="PR01840">
    <property type="entry name" value="TATCFAMILY"/>
</dbReference>
<feature type="transmembrane region" description="Helical" evidence="7">
    <location>
        <begin position="84"/>
        <end position="105"/>
    </location>
</feature>
<keyword evidence="9" id="KW-1185">Reference proteome</keyword>
<keyword evidence="7" id="KW-1003">Cell membrane</keyword>